<dbReference type="InterPro" id="IPR005225">
    <property type="entry name" value="Small_GTP-bd"/>
</dbReference>
<dbReference type="PROSITE" id="PS51722">
    <property type="entry name" value="G_TR_2"/>
    <property type="match status" value="1"/>
</dbReference>
<evidence type="ECO:0000313" key="12">
    <source>
        <dbReference type="Proteomes" id="UP000190961"/>
    </source>
</evidence>
<feature type="compositionally biased region" description="Low complexity" evidence="9">
    <location>
        <begin position="313"/>
        <end position="326"/>
    </location>
</feature>
<dbReference type="NCBIfam" id="TIGR00487">
    <property type="entry name" value="IF-2"/>
    <property type="match status" value="1"/>
</dbReference>
<feature type="domain" description="Tr-type G" evidence="10">
    <location>
        <begin position="474"/>
        <end position="644"/>
    </location>
</feature>
<dbReference type="GO" id="GO:0005525">
    <property type="term" value="F:GTP binding"/>
    <property type="evidence" value="ECO:0007669"/>
    <property type="project" value="UniProtKB-KW"/>
</dbReference>
<evidence type="ECO:0000256" key="5">
    <source>
        <dbReference type="ARBA" id="ARBA00022917"/>
    </source>
</evidence>
<dbReference type="Proteomes" id="UP000190961">
    <property type="component" value="Unassembled WGS sequence"/>
</dbReference>
<dbReference type="InterPro" id="IPR009000">
    <property type="entry name" value="Transl_B-barrel_sf"/>
</dbReference>
<comment type="subcellular location">
    <subcellularLocation>
        <location evidence="7">Cytoplasm</location>
    </subcellularLocation>
</comment>
<dbReference type="FunFam" id="3.40.50.300:FF:000019">
    <property type="entry name" value="Translation initiation factor IF-2"/>
    <property type="match status" value="1"/>
</dbReference>
<dbReference type="Gene3D" id="2.40.30.10">
    <property type="entry name" value="Translation factors"/>
    <property type="match status" value="2"/>
</dbReference>
<dbReference type="GO" id="GO:0003743">
    <property type="term" value="F:translation initiation factor activity"/>
    <property type="evidence" value="ECO:0007669"/>
    <property type="project" value="UniProtKB-UniRule"/>
</dbReference>
<dbReference type="FunFam" id="2.40.30.10:FF:000008">
    <property type="entry name" value="Translation initiation factor IF-2"/>
    <property type="match status" value="1"/>
</dbReference>
<evidence type="ECO:0000256" key="7">
    <source>
        <dbReference type="HAMAP-Rule" id="MF_00100"/>
    </source>
</evidence>
<feature type="compositionally biased region" description="Gly residues" evidence="9">
    <location>
        <begin position="297"/>
        <end position="312"/>
    </location>
</feature>
<comment type="caution">
    <text evidence="7">Lacks conserved residue(s) required for the propagation of feature annotation.</text>
</comment>
<dbReference type="PANTHER" id="PTHR43381:SF5">
    <property type="entry name" value="TR-TYPE G DOMAIN-CONTAINING PROTEIN"/>
    <property type="match status" value="1"/>
</dbReference>
<feature type="binding site" evidence="7">
    <location>
        <begin position="483"/>
        <end position="490"/>
    </location>
    <ligand>
        <name>GTP</name>
        <dbReference type="ChEBI" id="CHEBI:37565"/>
    </ligand>
</feature>
<keyword evidence="3 7" id="KW-0396">Initiation factor</keyword>
<dbReference type="PANTHER" id="PTHR43381">
    <property type="entry name" value="TRANSLATION INITIATION FACTOR IF-2-RELATED"/>
    <property type="match status" value="1"/>
</dbReference>
<keyword evidence="6 7" id="KW-0342">GTP-binding</keyword>
<evidence type="ECO:0000256" key="8">
    <source>
        <dbReference type="RuleBase" id="RU000644"/>
    </source>
</evidence>
<protein>
    <recommendedName>
        <fullName evidence="2 7">Translation initiation factor IF-2</fullName>
    </recommendedName>
</protein>
<dbReference type="Pfam" id="PF00009">
    <property type="entry name" value="GTP_EFTU"/>
    <property type="match status" value="1"/>
</dbReference>
<dbReference type="CDD" id="cd01887">
    <property type="entry name" value="IF2_eIF5B"/>
    <property type="match status" value="1"/>
</dbReference>
<dbReference type="FunFam" id="3.40.50.10050:FF:000001">
    <property type="entry name" value="Translation initiation factor IF-2"/>
    <property type="match status" value="1"/>
</dbReference>
<evidence type="ECO:0000256" key="9">
    <source>
        <dbReference type="SAM" id="MobiDB-lite"/>
    </source>
</evidence>
<proteinExistence type="inferred from homology"/>
<dbReference type="Pfam" id="PF11987">
    <property type="entry name" value="IF-2"/>
    <property type="match status" value="1"/>
</dbReference>
<dbReference type="InterPro" id="IPR023115">
    <property type="entry name" value="TIF_IF2_dom3"/>
</dbReference>
<gene>
    <name evidence="7" type="primary">infB</name>
    <name evidence="11" type="ORF">SAMN05660236_3258</name>
</gene>
<evidence type="ECO:0000256" key="1">
    <source>
        <dbReference type="ARBA" id="ARBA00007733"/>
    </source>
</evidence>
<feature type="binding site" evidence="7">
    <location>
        <begin position="530"/>
        <end position="534"/>
    </location>
    <ligand>
        <name>GTP</name>
        <dbReference type="ChEBI" id="CHEBI:37565"/>
    </ligand>
</feature>
<dbReference type="Pfam" id="PF22042">
    <property type="entry name" value="EF-G_D2"/>
    <property type="match status" value="1"/>
</dbReference>
<reference evidence="11 12" key="1">
    <citation type="submission" date="2017-02" db="EMBL/GenBank/DDBJ databases">
        <authorList>
            <person name="Peterson S.W."/>
        </authorList>
    </citation>
    <scope>NUCLEOTIDE SEQUENCE [LARGE SCALE GENOMIC DNA]</scope>
    <source>
        <strain evidence="11 12">DSM 25262</strain>
    </source>
</reference>
<organism evidence="11 12">
    <name type="scientific">Ohtaekwangia koreensis</name>
    <dbReference type="NCBI Taxonomy" id="688867"/>
    <lineage>
        <taxon>Bacteria</taxon>
        <taxon>Pseudomonadati</taxon>
        <taxon>Bacteroidota</taxon>
        <taxon>Cytophagia</taxon>
        <taxon>Cytophagales</taxon>
        <taxon>Fulvivirgaceae</taxon>
        <taxon>Ohtaekwangia</taxon>
    </lineage>
</organism>
<dbReference type="NCBIfam" id="TIGR00231">
    <property type="entry name" value="small_GTP"/>
    <property type="match status" value="1"/>
</dbReference>
<keyword evidence="5 7" id="KW-0648">Protein biosynthesis</keyword>
<feature type="binding site" evidence="7">
    <location>
        <begin position="584"/>
        <end position="587"/>
    </location>
    <ligand>
        <name>GTP</name>
        <dbReference type="ChEBI" id="CHEBI:37565"/>
    </ligand>
</feature>
<dbReference type="InterPro" id="IPR036925">
    <property type="entry name" value="TIF_IF2_dom3_sf"/>
</dbReference>
<sequence length="975" mass="106609">MAEEKLIRLSQAARKLNVGHNTILDFLGKKGFEVENNPNAKLTPEQFNLLSKEFASSATDKLEASGLHIGAKHVDNLVLESEKELAKKRVEEEERIMIKNLGSKEVKAKDEPKPADKVEREKPKLEGIKVIGKIDLEKKPVAKEEVVEEPPVVEKPVVEKPVPVIEKIEVPEVKEVIPEPKEQKEIKEIPEVKEVPKEVIKETPPPVKEPVVVVPPKVVEQKPPVVAEKAEPEMELIKAKADRLKGLKVVDKIELPVDKKKDSPVASSDTKDDRKGKRPRKRIPTADDQQRGPGQQQQGGGQQGGGQQGQGGQRPNPQQRPNQQHGQQRRGPHAPRVQKEEPTEKEIQDQIRATLAKLSGGGKKTSGSKYRREKRQANSDAQEQQMLQEQEASKTLRVTEFISANDLASLMDVSVNDVISTCLSLGMFVSINQRLDAEAITVITDEFGYAVQFTSAEEELEVEEEQGNDVNLQHRAPIVTIMGHVDHGKTSLLDYIRNTKVTASEAGGITQHIGAYDVTTKSGNKIAFLDTPGHEAFTAMRARGAKLTDIAIIVVAADDDVMPQTREAINHAQVAGVPIVIAINKIDKPSANPDKIREALSKNNILVEEWGGKYQSQEISAKTGKGIDDLLEKVLLEAEILNLKANPDKNASGSVIEASLDKGRGYVATIMVQTGTLKVGDIVLAGAHYGRVKAMFDDTGKKVNEAGPSTPVVLLGLDGAPQAGEKVTVMETDREARELAGKRSQLLREQSIRTKKHITLDEIGRRLAIGSFKQLNVIVKGDVDGSVEALSDSLLKLSTPEIQVAIIHRGVGQISESDVLLASASDAIILGFQVRPSNAAKRVAENEEIEIRLYSIIYDAINDVRAAMEGMLAPETEEVIVGNAEVREVFKISKIGTIAGCMITDGSVKRSNPIRLIRDGIVVYAGKLGSLKRHKDDASEVRSGFDCGIGIDGFNDMQVGDVIESYEQREVKRTL</sequence>
<keyword evidence="4 7" id="KW-0547">Nucleotide-binding</keyword>
<dbReference type="Gene3D" id="3.40.50.300">
    <property type="entry name" value="P-loop containing nucleotide triphosphate hydrolases"/>
    <property type="match status" value="1"/>
</dbReference>
<dbReference type="InterPro" id="IPR053905">
    <property type="entry name" value="EF-G-like_DII"/>
</dbReference>
<dbReference type="EMBL" id="FUZU01000002">
    <property type="protein sequence ID" value="SKC75506.1"/>
    <property type="molecule type" value="Genomic_DNA"/>
</dbReference>
<dbReference type="STRING" id="688867.SAMN05660236_3258"/>
<dbReference type="PROSITE" id="PS01176">
    <property type="entry name" value="IF2"/>
    <property type="match status" value="1"/>
</dbReference>
<comment type="function">
    <text evidence="7 8">One of the essential components for the initiation of protein synthesis. Protects formylmethionyl-tRNA from spontaneous hydrolysis and promotes its binding to the 30S ribosomal subunits. Also involved in the hydrolysis of GTP during the formation of the 70S ribosomal complex.</text>
</comment>
<dbReference type="CDD" id="cd03692">
    <property type="entry name" value="mtIF2_IVc"/>
    <property type="match status" value="1"/>
</dbReference>
<dbReference type="SUPFAM" id="SSF52540">
    <property type="entry name" value="P-loop containing nucleoside triphosphate hydrolases"/>
    <property type="match status" value="1"/>
</dbReference>
<evidence type="ECO:0000259" key="10">
    <source>
        <dbReference type="PROSITE" id="PS51722"/>
    </source>
</evidence>
<evidence type="ECO:0000256" key="6">
    <source>
        <dbReference type="ARBA" id="ARBA00023134"/>
    </source>
</evidence>
<dbReference type="InterPro" id="IPR027417">
    <property type="entry name" value="P-loop_NTPase"/>
</dbReference>
<dbReference type="Pfam" id="PF04760">
    <property type="entry name" value="IF2_N"/>
    <property type="match status" value="1"/>
</dbReference>
<evidence type="ECO:0000256" key="3">
    <source>
        <dbReference type="ARBA" id="ARBA00022540"/>
    </source>
</evidence>
<evidence type="ECO:0000256" key="2">
    <source>
        <dbReference type="ARBA" id="ARBA00020675"/>
    </source>
</evidence>
<dbReference type="SUPFAM" id="SSF52156">
    <property type="entry name" value="Initiation factor IF2/eIF5b, domain 3"/>
    <property type="match status" value="1"/>
</dbReference>
<dbReference type="InterPro" id="IPR000795">
    <property type="entry name" value="T_Tr_GTP-bd_dom"/>
</dbReference>
<dbReference type="InterPro" id="IPR015760">
    <property type="entry name" value="TIF_IF2"/>
</dbReference>
<dbReference type="FunFam" id="2.40.30.10:FF:000007">
    <property type="entry name" value="Translation initiation factor IF-2"/>
    <property type="match status" value="1"/>
</dbReference>
<dbReference type="HAMAP" id="MF_00100_B">
    <property type="entry name" value="IF_2_B"/>
    <property type="match status" value="1"/>
</dbReference>
<dbReference type="GO" id="GO:0003924">
    <property type="term" value="F:GTPase activity"/>
    <property type="evidence" value="ECO:0007669"/>
    <property type="project" value="UniProtKB-UniRule"/>
</dbReference>
<feature type="compositionally biased region" description="Basic and acidic residues" evidence="9">
    <location>
        <begin position="337"/>
        <end position="349"/>
    </location>
</feature>
<dbReference type="CDD" id="cd03702">
    <property type="entry name" value="IF2_mtIF2_II"/>
    <property type="match status" value="1"/>
</dbReference>
<dbReference type="InterPro" id="IPR044145">
    <property type="entry name" value="IF2_II"/>
</dbReference>
<dbReference type="RefSeq" id="WP_079687797.1">
    <property type="nucleotide sequence ID" value="NZ_FUZU01000002.1"/>
</dbReference>
<accession>A0A1T5LHK9</accession>
<comment type="similarity">
    <text evidence="1 7 8">Belongs to the TRAFAC class translation factor GTPase superfamily. Classic translation factor GTPase family. IF-2 subfamily.</text>
</comment>
<dbReference type="InterPro" id="IPR000178">
    <property type="entry name" value="TF_IF2_bacterial-like"/>
</dbReference>
<feature type="compositionally biased region" description="Basic and acidic residues" evidence="9">
    <location>
        <begin position="240"/>
        <end position="275"/>
    </location>
</feature>
<keyword evidence="7" id="KW-0963">Cytoplasm</keyword>
<dbReference type="GO" id="GO:0005737">
    <property type="term" value="C:cytoplasm"/>
    <property type="evidence" value="ECO:0007669"/>
    <property type="project" value="UniProtKB-SubCell"/>
</dbReference>
<feature type="region of interest" description="Disordered" evidence="9">
    <location>
        <begin position="240"/>
        <end position="388"/>
    </location>
</feature>
<dbReference type="InterPro" id="IPR006847">
    <property type="entry name" value="IF2_N"/>
</dbReference>
<dbReference type="AlphaFoldDB" id="A0A1T5LHK9"/>
<name>A0A1T5LHK9_9BACT</name>
<evidence type="ECO:0000256" key="4">
    <source>
        <dbReference type="ARBA" id="ARBA00022741"/>
    </source>
</evidence>
<dbReference type="SUPFAM" id="SSF50447">
    <property type="entry name" value="Translation proteins"/>
    <property type="match status" value="2"/>
</dbReference>
<dbReference type="Gene3D" id="3.40.50.10050">
    <property type="entry name" value="Translation initiation factor IF- 2, domain 3"/>
    <property type="match status" value="1"/>
</dbReference>
<evidence type="ECO:0000313" key="11">
    <source>
        <dbReference type="EMBL" id="SKC75506.1"/>
    </source>
</evidence>
<dbReference type="OrthoDB" id="9811804at2"/>
<keyword evidence="12" id="KW-1185">Reference proteome</keyword>